<gene>
    <name evidence="2" type="ORF">C6Y14_19960</name>
</gene>
<keyword evidence="3" id="KW-1185">Reference proteome</keyword>
<sequence>MEEDIRTAGDGVGEEAGDEAGDSFDGSGGGVGAAMFRIIRTYGGARPSLWTTGPRLREEALT</sequence>
<evidence type="ECO:0000313" key="2">
    <source>
        <dbReference type="EMBL" id="PSM41563.1"/>
    </source>
</evidence>
<dbReference type="EMBL" id="PYBJ01000013">
    <property type="protein sequence ID" value="PSM41563.1"/>
    <property type="molecule type" value="Genomic_DNA"/>
</dbReference>
<comment type="caution">
    <text evidence="2">The sequence shown here is derived from an EMBL/GenBank/DDBJ whole genome shotgun (WGS) entry which is preliminary data.</text>
</comment>
<proteinExistence type="predicted"/>
<accession>A0A2P8Q5P9</accession>
<feature type="compositionally biased region" description="Acidic residues" evidence="1">
    <location>
        <begin position="12"/>
        <end position="22"/>
    </location>
</feature>
<feature type="region of interest" description="Disordered" evidence="1">
    <location>
        <begin position="1"/>
        <end position="29"/>
    </location>
</feature>
<dbReference type="AlphaFoldDB" id="A0A2P8Q5P9"/>
<reference evidence="2 3" key="1">
    <citation type="submission" date="2018-03" db="EMBL/GenBank/DDBJ databases">
        <title>Streptomyces dioscori sp. nov., a novel endophytic actinobacterium isolated from bulbil of Dioscorea bulbifera L.</title>
        <authorList>
            <person name="Zhikuan W."/>
        </authorList>
    </citation>
    <scope>NUCLEOTIDE SEQUENCE [LARGE SCALE GENOMIC DNA]</scope>
    <source>
        <strain evidence="2 3">A217</strain>
    </source>
</reference>
<organism evidence="2 3">
    <name type="scientific">Streptomyces dioscori</name>
    <dbReference type="NCBI Taxonomy" id="2109333"/>
    <lineage>
        <taxon>Bacteria</taxon>
        <taxon>Bacillati</taxon>
        <taxon>Actinomycetota</taxon>
        <taxon>Actinomycetes</taxon>
        <taxon>Kitasatosporales</taxon>
        <taxon>Streptomycetaceae</taxon>
        <taxon>Streptomyces</taxon>
        <taxon>Streptomyces aurantiacus group</taxon>
    </lineage>
</organism>
<name>A0A2P8Q5P9_9ACTN</name>
<dbReference type="Proteomes" id="UP000240429">
    <property type="component" value="Unassembled WGS sequence"/>
</dbReference>
<evidence type="ECO:0000313" key="3">
    <source>
        <dbReference type="Proteomes" id="UP000240429"/>
    </source>
</evidence>
<protein>
    <submittedName>
        <fullName evidence="2">Uncharacterized protein</fullName>
    </submittedName>
</protein>
<evidence type="ECO:0000256" key="1">
    <source>
        <dbReference type="SAM" id="MobiDB-lite"/>
    </source>
</evidence>